<keyword evidence="2" id="KW-1133">Transmembrane helix</keyword>
<reference evidence="4" key="1">
    <citation type="journal article" date="2016" name="Genome Biol. Evol.">
        <title>Comparative 'omics' of the Fusarium fujikuroi species complex highlights differences in genetic potential and metabolite synthesis.</title>
        <authorList>
            <person name="Niehaus E.-M."/>
            <person name="Muensterkoetter M."/>
            <person name="Proctor R.H."/>
            <person name="Brown D.W."/>
            <person name="Sharon A."/>
            <person name="Idan Y."/>
            <person name="Oren-Young L."/>
            <person name="Sieber C.M."/>
            <person name="Novak O."/>
            <person name="Pencik A."/>
            <person name="Tarkowska D."/>
            <person name="Hromadova K."/>
            <person name="Freeman S."/>
            <person name="Maymon M."/>
            <person name="Elazar M."/>
            <person name="Youssef S.A."/>
            <person name="El-Shabrawy E.S.M."/>
            <person name="Shalaby A.B.A."/>
            <person name="Houterman P."/>
            <person name="Brock N.L."/>
            <person name="Burkhardt I."/>
            <person name="Tsavkelova E.A."/>
            <person name="Dickschat J.S."/>
            <person name="Galuszka P."/>
            <person name="Gueldener U."/>
            <person name="Tudzynski B."/>
        </authorList>
    </citation>
    <scope>NUCLEOTIDE SEQUENCE [LARGE SCALE GENOMIC DNA]</scope>
    <source>
        <strain evidence="4">ET1</strain>
    </source>
</reference>
<dbReference type="RefSeq" id="XP_031090319.1">
    <property type="nucleotide sequence ID" value="XM_031225130.1"/>
</dbReference>
<dbReference type="Proteomes" id="UP000183971">
    <property type="component" value="Unassembled WGS sequence"/>
</dbReference>
<keyword evidence="2" id="KW-0472">Membrane</keyword>
<keyword evidence="4" id="KW-1185">Reference proteome</keyword>
<dbReference type="EMBL" id="FJOF01000019">
    <property type="protein sequence ID" value="CZR49822.1"/>
    <property type="molecule type" value="Genomic_DNA"/>
</dbReference>
<gene>
    <name evidence="3" type="ORF">FPRO_16030</name>
</gene>
<dbReference type="VEuPathDB" id="FungiDB:FPRO_16030"/>
<accession>A0A1L7WB57</accession>
<proteinExistence type="predicted"/>
<sequence>MSSTQAQENKDILELIIINLIAIYVSFSHYESGLLYISIPNGLLAFNDNRRYAENLLNAIYRKLNANPSNSDTSNNALLRNLHELVQQCRNNLNHQSSDISFDDAPSHNLSKQQILRDLSELERLGVSHYANNLERQIRVGCGITCGLRRQILVIGGHSLVQSAWLICDRNKRFPPPPPGLSSQFNQLQTFITEQRTKIWTRLDILGNQINQILSLIVNPTSEEHDSDEGQHMDIGSAAELLTEKPEELD</sequence>
<evidence type="ECO:0000313" key="3">
    <source>
        <dbReference type="EMBL" id="CZR49822.1"/>
    </source>
</evidence>
<comment type="caution">
    <text evidence="3">The sequence shown here is derived from an EMBL/GenBank/DDBJ whole genome shotgun (WGS) entry which is preliminary data.</text>
</comment>
<keyword evidence="2" id="KW-0812">Transmembrane</keyword>
<organism evidence="3 4">
    <name type="scientific">Fusarium proliferatum (strain ET1)</name>
    <name type="common">Orchid endophyte fungus</name>
    <dbReference type="NCBI Taxonomy" id="1227346"/>
    <lineage>
        <taxon>Eukaryota</taxon>
        <taxon>Fungi</taxon>
        <taxon>Dikarya</taxon>
        <taxon>Ascomycota</taxon>
        <taxon>Pezizomycotina</taxon>
        <taxon>Sordariomycetes</taxon>
        <taxon>Hypocreomycetidae</taxon>
        <taxon>Hypocreales</taxon>
        <taxon>Nectriaceae</taxon>
        <taxon>Fusarium</taxon>
        <taxon>Fusarium fujikuroi species complex</taxon>
    </lineage>
</organism>
<feature type="transmembrane region" description="Helical" evidence="2">
    <location>
        <begin position="12"/>
        <end position="30"/>
    </location>
</feature>
<evidence type="ECO:0000256" key="2">
    <source>
        <dbReference type="SAM" id="Phobius"/>
    </source>
</evidence>
<evidence type="ECO:0000313" key="4">
    <source>
        <dbReference type="Proteomes" id="UP000183971"/>
    </source>
</evidence>
<dbReference type="AlphaFoldDB" id="A0A1L7WB57"/>
<protein>
    <submittedName>
        <fullName evidence="3">Uncharacterized protein</fullName>
    </submittedName>
</protein>
<evidence type="ECO:0000256" key="1">
    <source>
        <dbReference type="SAM" id="MobiDB-lite"/>
    </source>
</evidence>
<feature type="region of interest" description="Disordered" evidence="1">
    <location>
        <begin position="222"/>
        <end position="250"/>
    </location>
</feature>
<dbReference type="GeneID" id="42060885"/>
<name>A0A1L7WB57_FUSPR</name>
<feature type="compositionally biased region" description="Basic and acidic residues" evidence="1">
    <location>
        <begin position="222"/>
        <end position="232"/>
    </location>
</feature>